<accession>A0A1I0QUB6</accession>
<dbReference type="STRING" id="1173584.SAMN05444851_2932"/>
<dbReference type="RefSeq" id="WP_091432679.1">
    <property type="nucleotide sequence ID" value="NZ_FOJB01000001.1"/>
</dbReference>
<comment type="subcellular location">
    <subcellularLocation>
        <location evidence="1">Periplasm</location>
    </subcellularLocation>
</comment>
<dbReference type="PANTHER" id="PTHR30290:SF64">
    <property type="entry name" value="ABC TRANSPORTER PERIPLASMIC BINDING PROTEIN"/>
    <property type="match status" value="1"/>
</dbReference>
<feature type="domain" description="Solute-binding protein family 5" evidence="4">
    <location>
        <begin position="120"/>
        <end position="529"/>
    </location>
</feature>
<dbReference type="InterPro" id="IPR030678">
    <property type="entry name" value="Peptide/Ni-bd"/>
</dbReference>
<reference evidence="5 6" key="1">
    <citation type="submission" date="2016-10" db="EMBL/GenBank/DDBJ databases">
        <authorList>
            <person name="de Groot N.N."/>
        </authorList>
    </citation>
    <scope>NUCLEOTIDE SEQUENCE [LARGE SCALE GENOMIC DNA]</scope>
    <source>
        <strain evidence="5 6">DSM 29439</strain>
    </source>
</reference>
<dbReference type="AlphaFoldDB" id="A0A1I0QUB6"/>
<evidence type="ECO:0000256" key="1">
    <source>
        <dbReference type="ARBA" id="ARBA00004418"/>
    </source>
</evidence>
<organism evidence="5 6">
    <name type="scientific">Aliiroseovarius sediminilitoris</name>
    <dbReference type="NCBI Taxonomy" id="1173584"/>
    <lineage>
        <taxon>Bacteria</taxon>
        <taxon>Pseudomonadati</taxon>
        <taxon>Pseudomonadota</taxon>
        <taxon>Alphaproteobacteria</taxon>
        <taxon>Rhodobacterales</taxon>
        <taxon>Paracoccaceae</taxon>
        <taxon>Aliiroseovarius</taxon>
    </lineage>
</organism>
<dbReference type="Gene3D" id="3.40.190.10">
    <property type="entry name" value="Periplasmic binding protein-like II"/>
    <property type="match status" value="1"/>
</dbReference>
<dbReference type="CDD" id="cd08497">
    <property type="entry name" value="MbnE-like"/>
    <property type="match status" value="1"/>
</dbReference>
<dbReference type="InterPro" id="IPR000914">
    <property type="entry name" value="SBP_5_dom"/>
</dbReference>
<evidence type="ECO:0000313" key="6">
    <source>
        <dbReference type="Proteomes" id="UP000199650"/>
    </source>
</evidence>
<dbReference type="EMBL" id="FOJB01000001">
    <property type="protein sequence ID" value="SEW30974.1"/>
    <property type="molecule type" value="Genomic_DNA"/>
</dbReference>
<comment type="similarity">
    <text evidence="2">Belongs to the bacterial solute-binding protein 5 family.</text>
</comment>
<dbReference type="PANTHER" id="PTHR30290">
    <property type="entry name" value="PERIPLASMIC BINDING COMPONENT OF ABC TRANSPORTER"/>
    <property type="match status" value="1"/>
</dbReference>
<dbReference type="GO" id="GO:0042884">
    <property type="term" value="P:microcin transport"/>
    <property type="evidence" value="ECO:0007669"/>
    <property type="project" value="TreeGrafter"/>
</dbReference>
<dbReference type="GO" id="GO:0015833">
    <property type="term" value="P:peptide transport"/>
    <property type="evidence" value="ECO:0007669"/>
    <property type="project" value="TreeGrafter"/>
</dbReference>
<evidence type="ECO:0000256" key="2">
    <source>
        <dbReference type="ARBA" id="ARBA00005695"/>
    </source>
</evidence>
<proteinExistence type="inferred from homology"/>
<keyword evidence="3" id="KW-0732">Signal</keyword>
<name>A0A1I0QUB6_9RHOB</name>
<evidence type="ECO:0000313" key="5">
    <source>
        <dbReference type="EMBL" id="SEW30974.1"/>
    </source>
</evidence>
<dbReference type="InterPro" id="IPR039424">
    <property type="entry name" value="SBP_5"/>
</dbReference>
<dbReference type="SUPFAM" id="SSF53850">
    <property type="entry name" value="Periplasmic binding protein-like II"/>
    <property type="match status" value="1"/>
</dbReference>
<evidence type="ECO:0000256" key="3">
    <source>
        <dbReference type="ARBA" id="ARBA00022729"/>
    </source>
</evidence>
<evidence type="ECO:0000259" key="4">
    <source>
        <dbReference type="Pfam" id="PF00496"/>
    </source>
</evidence>
<dbReference type="OrthoDB" id="9803988at2"/>
<dbReference type="GO" id="GO:1904680">
    <property type="term" value="F:peptide transmembrane transporter activity"/>
    <property type="evidence" value="ECO:0007669"/>
    <property type="project" value="TreeGrafter"/>
</dbReference>
<keyword evidence="6" id="KW-1185">Reference proteome</keyword>
<dbReference type="Pfam" id="PF00496">
    <property type="entry name" value="SBP_bac_5"/>
    <property type="match status" value="1"/>
</dbReference>
<dbReference type="PIRSF" id="PIRSF002741">
    <property type="entry name" value="MppA"/>
    <property type="match status" value="1"/>
</dbReference>
<sequence length="630" mass="70474">MKQVRTRTIAAKSNPLVQASWGLLVGLVLLLTPVLAQAETTVKSHAYSYFGTPKYGPDFPHLDYVNPDAPKGGEIVISSENGTFDSFNPFARKGVPGALASSNIERLMTSTADEIGTSYGLLAESLEYPEDESWVIFTLRPEARFADGTPVTAEDVVFTHDLFMEQGLVSFREGVSRIIANAKALDARRVKFTFHPDSSVRDRIGQAGSTPVLSKAWFEKTGARLDESRLEQAMATGPYMLDSYQINQRIVYKRNPDYWGADLPINIGRWNFDTIRVEYFADSNAALEGFSSGSYTFRVENSSKEWATSYDFPAVKNGQVIKAELDDGNQASGQGFVFNLRREKFQDVRVREAIGLMFNFTWSNEALFYGLYERVNSFAENSYLEATGMPSSEELALLEPFGDKLPEGALGEAIMAPTSGDKQFDRRNAREASRLLEDAGWTVGNDGMRRNAEGKTLRVEFLTFSPTFDRVITPYVENLRKIGVDAVLNRVDTSQFVDRRYAFDYDIITDSLAFGSEPGSNLAQAFGSKEAAVSVFNSPGVADPVVDGLIEVVRNADTKEELETATKALDRVMRAMRIMVPQWYKNKHTVAYYDQFEHPDPMPPYDLGYLDFWWFNAEKAEKLKADGVLR</sequence>
<dbReference type="GO" id="GO:0043190">
    <property type="term" value="C:ATP-binding cassette (ABC) transporter complex"/>
    <property type="evidence" value="ECO:0007669"/>
    <property type="project" value="InterPro"/>
</dbReference>
<protein>
    <submittedName>
        <fullName evidence="5">Microcin C transport system substrate-binding protein</fullName>
    </submittedName>
</protein>
<dbReference type="Gene3D" id="3.10.105.10">
    <property type="entry name" value="Dipeptide-binding Protein, Domain 3"/>
    <property type="match status" value="1"/>
</dbReference>
<dbReference type="GO" id="GO:0030288">
    <property type="term" value="C:outer membrane-bounded periplasmic space"/>
    <property type="evidence" value="ECO:0007669"/>
    <property type="project" value="TreeGrafter"/>
</dbReference>
<gene>
    <name evidence="5" type="ORF">SAMN05444851_2932</name>
</gene>
<dbReference type="Proteomes" id="UP000199650">
    <property type="component" value="Unassembled WGS sequence"/>
</dbReference>